<keyword evidence="2" id="KW-1185">Reference proteome</keyword>
<comment type="caution">
    <text evidence="1">The sequence shown here is derived from an EMBL/GenBank/DDBJ whole genome shotgun (WGS) entry which is preliminary data.</text>
</comment>
<accession>A0ABQ5L0X5</accession>
<proteinExistence type="predicted"/>
<organism evidence="1 2">
    <name type="scientific">Aduncisulcus paluster</name>
    <dbReference type="NCBI Taxonomy" id="2918883"/>
    <lineage>
        <taxon>Eukaryota</taxon>
        <taxon>Metamonada</taxon>
        <taxon>Carpediemonas-like organisms</taxon>
        <taxon>Aduncisulcus</taxon>
    </lineage>
</organism>
<protein>
    <submittedName>
        <fullName evidence="1">Glycosyltransferase family 9 protein</fullName>
    </submittedName>
</protein>
<sequence length="92" mass="10620">MDKKAGKIAAEYEGCELIDLHSTLRSRILAARWKGKVSRYNKFSLERRMFKMTRSAKLNTKLSQLRVTQRYASALEDTIPATAELIPRIYIT</sequence>
<feature type="non-terminal residue" evidence="1">
    <location>
        <position position="92"/>
    </location>
</feature>
<dbReference type="Proteomes" id="UP001057375">
    <property type="component" value="Unassembled WGS sequence"/>
</dbReference>
<evidence type="ECO:0000313" key="1">
    <source>
        <dbReference type="EMBL" id="GKT37618.1"/>
    </source>
</evidence>
<gene>
    <name evidence="1" type="ORF">ADUPG1_003556</name>
</gene>
<reference evidence="1" key="1">
    <citation type="submission" date="2022-03" db="EMBL/GenBank/DDBJ databases">
        <title>Draft genome sequence of Aduncisulcus paluster, a free-living microaerophilic Fornicata.</title>
        <authorList>
            <person name="Yuyama I."/>
            <person name="Kume K."/>
            <person name="Tamura T."/>
            <person name="Inagaki Y."/>
            <person name="Hashimoto T."/>
        </authorList>
    </citation>
    <scope>NUCLEOTIDE SEQUENCE</scope>
    <source>
        <strain evidence="1">NY0171</strain>
    </source>
</reference>
<evidence type="ECO:0000313" key="2">
    <source>
        <dbReference type="Proteomes" id="UP001057375"/>
    </source>
</evidence>
<name>A0ABQ5L0X5_9EUKA</name>
<dbReference type="EMBL" id="BQXS01004906">
    <property type="protein sequence ID" value="GKT37618.1"/>
    <property type="molecule type" value="Genomic_DNA"/>
</dbReference>